<dbReference type="InterPro" id="IPR003305">
    <property type="entry name" value="CenC_carb-bd"/>
</dbReference>
<feature type="domain" description="NodB homology" evidence="9">
    <location>
        <begin position="357"/>
        <end position="541"/>
    </location>
</feature>
<dbReference type="InterPro" id="IPR011330">
    <property type="entry name" value="Glyco_hydro/deAcase_b/a-brl"/>
</dbReference>
<dbReference type="InterPro" id="IPR008979">
    <property type="entry name" value="Galactose-bd-like_sf"/>
</dbReference>
<keyword evidence="5 7" id="KW-0326">Glycosidase</keyword>
<dbReference type="InterPro" id="IPR018087">
    <property type="entry name" value="Glyco_hydro_5_CS"/>
</dbReference>
<dbReference type="SUPFAM" id="SSF49344">
    <property type="entry name" value="CBD9-like"/>
    <property type="match status" value="1"/>
</dbReference>
<keyword evidence="8" id="KW-1133">Transmembrane helix</keyword>
<dbReference type="InterPro" id="IPR002509">
    <property type="entry name" value="NODB_dom"/>
</dbReference>
<keyword evidence="4 7" id="KW-0119">Carbohydrate metabolism</keyword>
<dbReference type="InterPro" id="IPR044846">
    <property type="entry name" value="GH10"/>
</dbReference>
<evidence type="ECO:0000256" key="4">
    <source>
        <dbReference type="ARBA" id="ARBA00023277"/>
    </source>
</evidence>
<dbReference type="Pfam" id="PF02018">
    <property type="entry name" value="CBM_4_9"/>
    <property type="match status" value="3"/>
</dbReference>
<dbReference type="CDD" id="cd10917">
    <property type="entry name" value="CE4_NodB_like_6s_7s"/>
    <property type="match status" value="1"/>
</dbReference>
<dbReference type="Proteomes" id="UP001317322">
    <property type="component" value="Chromosome"/>
</dbReference>
<keyword evidence="6 7" id="KW-0624">Polysaccharide degradation</keyword>
<evidence type="ECO:0000256" key="6">
    <source>
        <dbReference type="ARBA" id="ARBA00023326"/>
    </source>
</evidence>
<comment type="catalytic activity">
    <reaction evidence="7">
        <text>Endohydrolysis of (1-&gt;4)-beta-D-xylosidic linkages in xylans.</text>
        <dbReference type="EC" id="3.2.1.8"/>
    </reaction>
</comment>
<evidence type="ECO:0000313" key="11">
    <source>
        <dbReference type="EMBL" id="UUI65762.1"/>
    </source>
</evidence>
<evidence type="ECO:0000256" key="1">
    <source>
        <dbReference type="ARBA" id="ARBA00007495"/>
    </source>
</evidence>
<dbReference type="EMBL" id="CP101989">
    <property type="protein sequence ID" value="UUI65762.1"/>
    <property type="molecule type" value="Genomic_DNA"/>
</dbReference>
<dbReference type="SUPFAM" id="SSF49785">
    <property type="entry name" value="Galactose-binding domain-like"/>
    <property type="match status" value="3"/>
</dbReference>
<dbReference type="RefSeq" id="WP_227566464.1">
    <property type="nucleotide sequence ID" value="NZ_CP101989.1"/>
</dbReference>
<dbReference type="PANTHER" id="PTHR31490">
    <property type="entry name" value="GLYCOSYL HYDROLASE"/>
    <property type="match status" value="1"/>
</dbReference>
<evidence type="ECO:0000256" key="8">
    <source>
        <dbReference type="SAM" id="Phobius"/>
    </source>
</evidence>
<keyword evidence="12" id="KW-1185">Reference proteome</keyword>
<protein>
    <recommendedName>
        <fullName evidence="7">Beta-xylanase</fullName>
        <ecNumber evidence="7">3.2.1.8</ecNumber>
    </recommendedName>
</protein>
<reference evidence="11 12" key="1">
    <citation type="submission" date="2022-07" db="EMBL/GenBank/DDBJ databases">
        <title>Novel species in genus cellulomonas.</title>
        <authorList>
            <person name="Ye L."/>
        </authorList>
    </citation>
    <scope>NUCLEOTIDE SEQUENCE [LARGE SCALE GENOMIC DNA]</scope>
    <source>
        <strain evidence="12">zg-Y908</strain>
    </source>
</reference>
<keyword evidence="2" id="KW-0677">Repeat</keyword>
<evidence type="ECO:0000259" key="9">
    <source>
        <dbReference type="PROSITE" id="PS51677"/>
    </source>
</evidence>
<evidence type="ECO:0000256" key="2">
    <source>
        <dbReference type="ARBA" id="ARBA00022737"/>
    </source>
</evidence>
<feature type="transmembrane region" description="Helical" evidence="8">
    <location>
        <begin position="1511"/>
        <end position="1530"/>
    </location>
</feature>
<dbReference type="Gene3D" id="2.60.120.260">
    <property type="entry name" value="Galactose-binding domain-like"/>
    <property type="match status" value="3"/>
</dbReference>
<organism evidence="11 12">
    <name type="scientific">Cellulomonas wangsupingiae</name>
    <dbReference type="NCBI Taxonomy" id="2968085"/>
    <lineage>
        <taxon>Bacteria</taxon>
        <taxon>Bacillati</taxon>
        <taxon>Actinomycetota</taxon>
        <taxon>Actinomycetes</taxon>
        <taxon>Micrococcales</taxon>
        <taxon>Cellulomonadaceae</taxon>
        <taxon>Cellulomonas</taxon>
    </lineage>
</organism>
<sequence>MIGTSLSSASAAAPPVVVVSANFDDGTLGQLQQSGNPTFEYVAEGAGRALSVSGRVNSWDGVSSAEGVFEAGTEYTLSARVRLPAGSAPTTAHFTGFNGVANPDGVYTWVGDTPVTADAWTTVTGTYTLPAGSVPAKSKVTLEVGGAAPWPAFLLDDVLVTRAAPTPPPTTTVVSANFDDGTLGQLQQSGNPTFEYVAEGAGRALSVSGRVNSWDGVSSAEGVLEAGTEYTLSARVRLPAGSAPTTAHFTGFNGVANPDGVYTWVGDTPVTADAWTTVTGTYTLPAGSVPAKSKVTLEVGGAAPWPAFLLDDVVVSRPGSSPGDGWAPDLTGFVPGGAVSPTASPVTTARTVEGATRTAALTFDDGPDGAHTDGLLDFLAANDVQATFCVIGQNVKASGGAALLRRIVSEGHAVCNHGTGYADMGGWTKAQVEADLRENLATIRTALGDPTAKVPYFRAPNGSWGQTAAVAVALGMQPLAVTNTIEDWSTQDEATLTANLRAAMKDGQVVLVHDGGGDRAASVAATRTVVAERLAAGWTFTLPTGGADGSYVPSRSIDADFEDGTSQGWSGRDVGNGPPTVEIVEPGHASRYAARISDRAGHGEGLIADVTGIFEGGATYDFSAWIKFEEGGTPGDVSLTADVDSSYPNLVQLTGMANDWVQVSGTFAMPPYTTSARLYFETHYAGGNTSTFLVDDITFTQRPDPVIQKDLPALFDSVDVPLGVAVDARETQRSAAELLNQHFEQVTAENSMKPENWYNGRTFAPNAQTEAMMDYAVANDLRVYGHVLVWHAQTPAWFFQDEASQPLPVNAASAEIVRQRMETHIENVAKWIHDEYGAFGSPTNPVVGWDVVNEVISDGSTPDGMRESPWHTYLGEEFVDRAFEYADKYVNDAYHAGGEAPRIALFINDYNSELTSKQDRYYRLVTDLIERGVPIDGVGHQFHVSLSLPVSLLDGALARFSGLGLQQAVTEFDVTAGATTDEELRHALFIEQGYYYRDAFKVFQKYEEQMFSITVWGLYDARSWRNADGGPLPFDEGMQAKPAYYGIVDAELPARVRTAHAFAGDVALDADATSDVAWQQLPLTLVDGEVAGFQARWSTDHLTVFVAAQDGYDTVEIQVGDKEYVIARDSSGTDRVVTDTADGWAAVVRLPVTVEQGDVVDFDLRAVEGDTVAGWNTPGHLGELRLVEPLSTVAVAKAASAPALDGEVDAVWQQAATVSTGKQVVGTAGAAATVRTLWQDNRLFVLADVVDPTVDAEDAFEIFLDAGNFKNVTYRYDDLHVGIDRSGTVAVLRGDQGFHANRVESEVVRTATGYRVEASFDMLDQYVGLGTFHGLDFQVTDAVDGEQVAAATWADPIGTGDESTQRWGVAQLVAAPTPPTEGVKPELWLSSSSVKPGGAVKVDLTGFMPGDTVTIALGNGVTAAGGLGGVGAAAVAPAGTTALGSVVVAADGTAALTVTVPLRTVAGTYLVVAAVEGEVVAEGALTVLAAAPAAPDAAAGRGALATTGTGVAPGLLGLLALLTGSVLVVVHHRLRPGSGVHRAPRR</sequence>
<keyword evidence="8" id="KW-0472">Membrane</keyword>
<dbReference type="SUPFAM" id="SSF88713">
    <property type="entry name" value="Glycoside hydrolase/deacetylase"/>
    <property type="match status" value="1"/>
</dbReference>
<feature type="domain" description="GH10" evidence="10">
    <location>
        <begin position="708"/>
        <end position="1050"/>
    </location>
</feature>
<keyword evidence="8" id="KW-0812">Transmembrane</keyword>
<accession>A0ABY5K5N6</accession>
<dbReference type="PROSITE" id="PS51677">
    <property type="entry name" value="NODB"/>
    <property type="match status" value="1"/>
</dbReference>
<evidence type="ECO:0000313" key="12">
    <source>
        <dbReference type="Proteomes" id="UP001317322"/>
    </source>
</evidence>
<dbReference type="Pfam" id="PF00331">
    <property type="entry name" value="Glyco_hydro_10"/>
    <property type="match status" value="1"/>
</dbReference>
<dbReference type="Pfam" id="PF01522">
    <property type="entry name" value="Polysacc_deac_1"/>
    <property type="match status" value="1"/>
</dbReference>
<dbReference type="Gene3D" id="3.20.20.80">
    <property type="entry name" value="Glycosidases"/>
    <property type="match status" value="1"/>
</dbReference>
<dbReference type="PROSITE" id="PS00659">
    <property type="entry name" value="GLYCOSYL_HYDROL_F5"/>
    <property type="match status" value="1"/>
</dbReference>
<dbReference type="PRINTS" id="PR00134">
    <property type="entry name" value="GLHYDRLASE10"/>
</dbReference>
<dbReference type="SMART" id="SM00633">
    <property type="entry name" value="Glyco_10"/>
    <property type="match status" value="1"/>
</dbReference>
<dbReference type="Gene3D" id="3.20.20.370">
    <property type="entry name" value="Glycoside hydrolase/deacetylase"/>
    <property type="match status" value="1"/>
</dbReference>
<evidence type="ECO:0000256" key="5">
    <source>
        <dbReference type="ARBA" id="ARBA00023295"/>
    </source>
</evidence>
<dbReference type="PROSITE" id="PS51760">
    <property type="entry name" value="GH10_2"/>
    <property type="match status" value="1"/>
</dbReference>
<evidence type="ECO:0000259" key="10">
    <source>
        <dbReference type="PROSITE" id="PS51760"/>
    </source>
</evidence>
<dbReference type="InterPro" id="IPR010502">
    <property type="entry name" value="Carb-bd_dom_fam9"/>
</dbReference>
<proteinExistence type="inferred from homology"/>
<evidence type="ECO:0000256" key="7">
    <source>
        <dbReference type="RuleBase" id="RU361174"/>
    </source>
</evidence>
<name>A0ABY5K5N6_9CELL</name>
<keyword evidence="3 7" id="KW-0378">Hydrolase</keyword>
<evidence type="ECO:0000256" key="3">
    <source>
        <dbReference type="ARBA" id="ARBA00022801"/>
    </source>
</evidence>
<dbReference type="Pfam" id="PF06452">
    <property type="entry name" value="CBM9_1"/>
    <property type="match status" value="1"/>
</dbReference>
<dbReference type="EC" id="3.2.1.8" evidence="7"/>
<dbReference type="InterPro" id="IPR001000">
    <property type="entry name" value="GH10_dom"/>
</dbReference>
<dbReference type="Gene3D" id="2.60.40.1190">
    <property type="match status" value="1"/>
</dbReference>
<comment type="similarity">
    <text evidence="1 7">Belongs to the glycosyl hydrolase 10 (cellulase F) family.</text>
</comment>
<dbReference type="SUPFAM" id="SSF51445">
    <property type="entry name" value="(Trans)glycosidases"/>
    <property type="match status" value="1"/>
</dbReference>
<gene>
    <name evidence="11" type="ORF">NP075_03240</name>
</gene>
<dbReference type="PANTHER" id="PTHR31490:SF90">
    <property type="entry name" value="ENDO-1,4-BETA-XYLANASE A"/>
    <property type="match status" value="1"/>
</dbReference>
<dbReference type="InterPro" id="IPR017853">
    <property type="entry name" value="GH"/>
</dbReference>